<evidence type="ECO:0000313" key="3">
    <source>
        <dbReference type="Proteomes" id="UP000069272"/>
    </source>
</evidence>
<feature type="region of interest" description="Disordered" evidence="1">
    <location>
        <begin position="41"/>
        <end position="97"/>
    </location>
</feature>
<evidence type="ECO:0000313" key="2">
    <source>
        <dbReference type="EnsemblMetazoa" id="AALB003006-PA"/>
    </source>
</evidence>
<keyword evidence="3" id="KW-1185">Reference proteome</keyword>
<feature type="compositionally biased region" description="Low complexity" evidence="1">
    <location>
        <begin position="72"/>
        <end position="89"/>
    </location>
</feature>
<dbReference type="EnsemblMetazoa" id="AALB003006-RA">
    <property type="protein sequence ID" value="AALB003006-PA"/>
    <property type="gene ID" value="AALB003006"/>
</dbReference>
<feature type="compositionally biased region" description="Basic residues" evidence="1">
    <location>
        <begin position="11"/>
        <end position="21"/>
    </location>
</feature>
<proteinExistence type="predicted"/>
<organism evidence="2 3">
    <name type="scientific">Anopheles albimanus</name>
    <name type="common">New world malaria mosquito</name>
    <dbReference type="NCBI Taxonomy" id="7167"/>
    <lineage>
        <taxon>Eukaryota</taxon>
        <taxon>Metazoa</taxon>
        <taxon>Ecdysozoa</taxon>
        <taxon>Arthropoda</taxon>
        <taxon>Hexapoda</taxon>
        <taxon>Insecta</taxon>
        <taxon>Pterygota</taxon>
        <taxon>Neoptera</taxon>
        <taxon>Endopterygota</taxon>
        <taxon>Diptera</taxon>
        <taxon>Nematocera</taxon>
        <taxon>Culicoidea</taxon>
        <taxon>Culicidae</taxon>
        <taxon>Anophelinae</taxon>
        <taxon>Anopheles</taxon>
    </lineage>
</organism>
<dbReference type="Proteomes" id="UP000069272">
    <property type="component" value="Chromosome 2R"/>
</dbReference>
<evidence type="ECO:0000256" key="1">
    <source>
        <dbReference type="SAM" id="MobiDB-lite"/>
    </source>
</evidence>
<name>A0A182F932_ANOAL</name>
<accession>A0A182F932</accession>
<sequence>MTMGTRANPRAPRRGPPHPRRLAAVPTASGWMVDRSMAVVDRPARRSSTARVRPPPRRCTVECHRTSTTWPAGSSSRSFRARYRSASASPVRPKRKNHRLWTNRWCGRWL</sequence>
<reference evidence="2" key="2">
    <citation type="submission" date="2022-08" db="UniProtKB">
        <authorList>
            <consortium name="EnsemblMetazoa"/>
        </authorList>
    </citation>
    <scope>IDENTIFICATION</scope>
    <source>
        <strain evidence="2">STECLA/ALBI9_A</strain>
    </source>
</reference>
<dbReference type="VEuPathDB" id="VectorBase:AALB003006"/>
<feature type="compositionally biased region" description="Low complexity" evidence="1">
    <location>
        <begin position="1"/>
        <end position="10"/>
    </location>
</feature>
<protein>
    <submittedName>
        <fullName evidence="2">Uncharacterized protein</fullName>
    </submittedName>
</protein>
<dbReference type="AlphaFoldDB" id="A0A182F932"/>
<reference evidence="2 3" key="1">
    <citation type="journal article" date="2017" name="G3 (Bethesda)">
        <title>The Physical Genome Mapping of Anopheles albimanus Corrected Scaffold Misassemblies and Identified Interarm Rearrangements in Genus Anopheles.</title>
        <authorList>
            <person name="Artemov G.N."/>
            <person name="Peery A.N."/>
            <person name="Jiang X."/>
            <person name="Tu Z."/>
            <person name="Stegniy V.N."/>
            <person name="Sharakhova M.V."/>
            <person name="Sharakhov I.V."/>
        </authorList>
    </citation>
    <scope>NUCLEOTIDE SEQUENCE [LARGE SCALE GENOMIC DNA]</scope>
    <source>
        <strain evidence="2 3">ALBI9_A</strain>
    </source>
</reference>
<feature type="region of interest" description="Disordered" evidence="1">
    <location>
        <begin position="1"/>
        <end position="23"/>
    </location>
</feature>